<sequence>MQETKFDPKKTALVVIDMQKGIAAGDRKLAPHTAEEVRRNVGIAIRRFRDSGAKVFLVHVAGTDGADMLKPLVDDAPNWGSPGQDWAEFVDEAKPTEKDIVITKRQWGAFYGTELDLQLRRRHIDTIFLCGISTNIGVETTAREAYQHGYNVVLLEDAMSAMSKDEHDAAVKFIFPRIGIVRSTEQAMSMLG</sequence>
<dbReference type="GO" id="GO:0016787">
    <property type="term" value="F:hydrolase activity"/>
    <property type="evidence" value="ECO:0007669"/>
    <property type="project" value="UniProtKB-KW"/>
</dbReference>
<reference evidence="3 4" key="1">
    <citation type="journal article" date="2009" name="Genome Biol.">
        <title>Community-wide analysis of microbial genome sequence signatures.</title>
        <authorList>
            <person name="Dick G.J."/>
            <person name="Andersson A.F."/>
            <person name="Baker B.J."/>
            <person name="Simmons S.L."/>
            <person name="Thomas B.C."/>
            <person name="Yelton A.P."/>
            <person name="Banfield J.F."/>
        </authorList>
    </citation>
    <scope>NUCLEOTIDE SEQUENCE [LARGE SCALE GENOMIC DNA]</scope>
    <source>
        <strain evidence="3">ARMAN-2</strain>
    </source>
</reference>
<dbReference type="PANTHER" id="PTHR43540">
    <property type="entry name" value="PEROXYUREIDOACRYLATE/UREIDOACRYLATE AMIDOHYDROLASE-RELATED"/>
    <property type="match status" value="1"/>
</dbReference>
<dbReference type="Proteomes" id="UP000332487">
    <property type="component" value="Unassembled WGS sequence"/>
</dbReference>
<gene>
    <name evidence="3" type="ORF">UNLARM2_0449</name>
</gene>
<dbReference type="CDD" id="cd00431">
    <property type="entry name" value="cysteine_hydrolases"/>
    <property type="match status" value="1"/>
</dbReference>
<reference evidence="3 4" key="2">
    <citation type="journal article" date="2010" name="Proc. Natl. Acad. Sci. U.S.A.">
        <title>Enigmatic, ultrasmall, uncultivated Archaea.</title>
        <authorList>
            <person name="Baker B.J."/>
            <person name="Comolli L.R."/>
            <person name="Dick G.J."/>
            <person name="Hauser L.J."/>
            <person name="Hyatt D."/>
            <person name="Dill B.D."/>
            <person name="Land M.L."/>
            <person name="Verberkmoes N.C."/>
            <person name="Hettich R.L."/>
            <person name="Banfield J.F."/>
        </authorList>
    </citation>
    <scope>NUCLEOTIDE SEQUENCE [LARGE SCALE GENOMIC DNA]</scope>
    <source>
        <strain evidence="3">ARMAN-2</strain>
    </source>
</reference>
<dbReference type="InterPro" id="IPR000868">
    <property type="entry name" value="Isochorismatase-like_dom"/>
</dbReference>
<protein>
    <submittedName>
        <fullName evidence="3">Isochorismatase hydrolase</fullName>
    </submittedName>
</protein>
<accession>C7DHA3</accession>
<evidence type="ECO:0000256" key="1">
    <source>
        <dbReference type="ARBA" id="ARBA00022801"/>
    </source>
</evidence>
<dbReference type="InterPro" id="IPR050272">
    <property type="entry name" value="Isochorismatase-like_hydrls"/>
</dbReference>
<dbReference type="AlphaFoldDB" id="C7DHA3"/>
<evidence type="ECO:0000313" key="3">
    <source>
        <dbReference type="EMBL" id="EET90005.1"/>
    </source>
</evidence>
<organism evidence="3 4">
    <name type="scientific">Candidatus Micrarchaeum acidiphilum ARMAN-2</name>
    <dbReference type="NCBI Taxonomy" id="425595"/>
    <lineage>
        <taxon>Archaea</taxon>
        <taxon>Candidatus Micrarchaeota</taxon>
        <taxon>Candidatus Micrarchaeia</taxon>
        <taxon>Candidatus Micrarchaeales</taxon>
        <taxon>Candidatus Micrarchaeaceae</taxon>
        <taxon>Candidatus Micrarchaeum</taxon>
    </lineage>
</organism>
<dbReference type="SUPFAM" id="SSF52499">
    <property type="entry name" value="Isochorismatase-like hydrolases"/>
    <property type="match status" value="1"/>
</dbReference>
<proteinExistence type="predicted"/>
<name>C7DHA3_MICA2</name>
<dbReference type="PANTHER" id="PTHR43540:SF7">
    <property type="entry name" value="ISOCHORISMATASE FAMILY PROTEIN YECD"/>
    <property type="match status" value="1"/>
</dbReference>
<keyword evidence="4" id="KW-1185">Reference proteome</keyword>
<dbReference type="Pfam" id="PF00857">
    <property type="entry name" value="Isochorismatase"/>
    <property type="match status" value="1"/>
</dbReference>
<dbReference type="Gene3D" id="3.40.50.850">
    <property type="entry name" value="Isochorismatase-like"/>
    <property type="match status" value="1"/>
</dbReference>
<evidence type="ECO:0000313" key="4">
    <source>
        <dbReference type="Proteomes" id="UP000332487"/>
    </source>
</evidence>
<keyword evidence="1 3" id="KW-0378">Hydrolase</keyword>
<feature type="domain" description="Isochorismatase-like" evidence="2">
    <location>
        <begin position="11"/>
        <end position="186"/>
    </location>
</feature>
<dbReference type="NCBIfam" id="NF008517">
    <property type="entry name" value="PRK11440.1"/>
    <property type="match status" value="1"/>
</dbReference>
<dbReference type="EMBL" id="GG697240">
    <property type="protein sequence ID" value="EET90005.1"/>
    <property type="molecule type" value="Genomic_DNA"/>
</dbReference>
<dbReference type="InterPro" id="IPR036380">
    <property type="entry name" value="Isochorismatase-like_sf"/>
</dbReference>
<evidence type="ECO:0000259" key="2">
    <source>
        <dbReference type="Pfam" id="PF00857"/>
    </source>
</evidence>